<feature type="domain" description="GIY-YIG" evidence="1">
    <location>
        <begin position="1"/>
        <end position="79"/>
    </location>
</feature>
<keyword evidence="2" id="KW-0540">Nuclease</keyword>
<dbReference type="PROSITE" id="PS50164">
    <property type="entry name" value="GIY_YIG"/>
    <property type="match status" value="1"/>
</dbReference>
<keyword evidence="3" id="KW-1185">Reference proteome</keyword>
<evidence type="ECO:0000259" key="1">
    <source>
        <dbReference type="PROSITE" id="PS50164"/>
    </source>
</evidence>
<dbReference type="Pfam" id="PF01541">
    <property type="entry name" value="GIY-YIG"/>
    <property type="match status" value="1"/>
</dbReference>
<dbReference type="GO" id="GO:0004519">
    <property type="term" value="F:endonuclease activity"/>
    <property type="evidence" value="ECO:0007669"/>
    <property type="project" value="UniProtKB-KW"/>
</dbReference>
<dbReference type="SUPFAM" id="SSF82771">
    <property type="entry name" value="GIY-YIG endonuclease"/>
    <property type="match status" value="1"/>
</dbReference>
<comment type="caution">
    <text evidence="2">The sequence shown here is derived from an EMBL/GenBank/DDBJ whole genome shotgun (WGS) entry which is preliminary data.</text>
</comment>
<dbReference type="Proteomes" id="UP000588604">
    <property type="component" value="Unassembled WGS sequence"/>
</dbReference>
<keyword evidence="2" id="KW-0255">Endonuclease</keyword>
<accession>A0A841MS45</accession>
<evidence type="ECO:0000313" key="2">
    <source>
        <dbReference type="EMBL" id="MBB6325438.1"/>
    </source>
</evidence>
<gene>
    <name evidence="2" type="ORF">FHS59_001053</name>
</gene>
<organism evidence="2 3">
    <name type="scientific">Algoriphagus iocasae</name>
    <dbReference type="NCBI Taxonomy" id="1836499"/>
    <lineage>
        <taxon>Bacteria</taxon>
        <taxon>Pseudomonadati</taxon>
        <taxon>Bacteroidota</taxon>
        <taxon>Cytophagia</taxon>
        <taxon>Cytophagales</taxon>
        <taxon>Cyclobacteriaceae</taxon>
        <taxon>Algoriphagus</taxon>
    </lineage>
</organism>
<name>A0A841MS45_9BACT</name>
<sequence length="96" mass="11502">MDVCYIIFSPSLNKFYVGITHEPIHNRVKKHNLHQYGKHRFTAKANDWELYLLLQAQSYSHARRMELKIKKMKSAKFIRELKENLVMQSLLIQQTI</sequence>
<proteinExistence type="predicted"/>
<dbReference type="RefSeq" id="WP_184493680.1">
    <property type="nucleotide sequence ID" value="NZ_JACIJO010000001.1"/>
</dbReference>
<dbReference type="EMBL" id="JACIJO010000001">
    <property type="protein sequence ID" value="MBB6325438.1"/>
    <property type="molecule type" value="Genomic_DNA"/>
</dbReference>
<dbReference type="AlphaFoldDB" id="A0A841MS45"/>
<dbReference type="Gene3D" id="3.40.1440.10">
    <property type="entry name" value="GIY-YIG endonuclease"/>
    <property type="match status" value="1"/>
</dbReference>
<reference evidence="2 3" key="1">
    <citation type="submission" date="2020-08" db="EMBL/GenBank/DDBJ databases">
        <title>Genomic Encyclopedia of Type Strains, Phase IV (KMG-IV): sequencing the most valuable type-strain genomes for metagenomic binning, comparative biology and taxonomic classification.</title>
        <authorList>
            <person name="Goeker M."/>
        </authorList>
    </citation>
    <scope>NUCLEOTIDE SEQUENCE [LARGE SCALE GENOMIC DNA]</scope>
    <source>
        <strain evidence="2 3">DSM 102044</strain>
    </source>
</reference>
<dbReference type="InterPro" id="IPR000305">
    <property type="entry name" value="GIY-YIG_endonuc"/>
</dbReference>
<protein>
    <submittedName>
        <fullName evidence="2">Putative endonuclease</fullName>
    </submittedName>
</protein>
<dbReference type="InterPro" id="IPR035901">
    <property type="entry name" value="GIY-YIG_endonuc_sf"/>
</dbReference>
<evidence type="ECO:0000313" key="3">
    <source>
        <dbReference type="Proteomes" id="UP000588604"/>
    </source>
</evidence>
<keyword evidence="2" id="KW-0378">Hydrolase</keyword>